<dbReference type="VEuPathDB" id="FungiDB:BO80DRAFT_384691"/>
<name>A0A395GY00_9EURO</name>
<dbReference type="Proteomes" id="UP000249402">
    <property type="component" value="Unassembled WGS sequence"/>
</dbReference>
<dbReference type="STRING" id="1448316.A0A395GY00"/>
<proteinExistence type="predicted"/>
<accession>A0A395GY00</accession>
<reference evidence="1 2" key="1">
    <citation type="submission" date="2018-02" db="EMBL/GenBank/DDBJ databases">
        <title>The genomes of Aspergillus section Nigri reveals drivers in fungal speciation.</title>
        <authorList>
            <consortium name="DOE Joint Genome Institute"/>
            <person name="Vesth T.C."/>
            <person name="Nybo J."/>
            <person name="Theobald S."/>
            <person name="Brandl J."/>
            <person name="Frisvad J.C."/>
            <person name="Nielsen K.F."/>
            <person name="Lyhne E.K."/>
            <person name="Kogle M.E."/>
            <person name="Kuo A."/>
            <person name="Riley R."/>
            <person name="Clum A."/>
            <person name="Nolan M."/>
            <person name="Lipzen A."/>
            <person name="Salamov A."/>
            <person name="Henrissat B."/>
            <person name="Wiebenga A."/>
            <person name="De vries R.P."/>
            <person name="Grigoriev I.V."/>
            <person name="Mortensen U.H."/>
            <person name="Andersen M.R."/>
            <person name="Baker S.E."/>
        </authorList>
    </citation>
    <scope>NUCLEOTIDE SEQUENCE [LARGE SCALE GENOMIC DNA]</scope>
    <source>
        <strain evidence="1 2">CBS 121593</strain>
    </source>
</reference>
<dbReference type="EMBL" id="KZ824445">
    <property type="protein sequence ID" value="RAK99567.1"/>
    <property type="molecule type" value="Genomic_DNA"/>
</dbReference>
<feature type="non-terminal residue" evidence="1">
    <location>
        <position position="254"/>
    </location>
</feature>
<keyword evidence="2" id="KW-1185">Reference proteome</keyword>
<sequence length="254" mass="29073">MVSRWFAQNEIGPGATIRLDKETWIVAEACAERVFQYHISECKSNNPPASYATIRVACTGPGSSPKAHLRIYKQIPTAGIEAESPAFRRQQARAWDPPELEALRMLTRKGSKFTPRLLDSMSNRQKESDFIPDGFLVYVVWEVVPGYPLGTCVTLGENVFWGLGPDKRELIRQQFQHKYSRLCKWGVMPLHGRASHLVWEDESATLYFVGFFMANTRIKDKWSPLRWCAWGLAKRPSPSLPGPDWDGNTENWEW</sequence>
<gene>
    <name evidence="1" type="ORF">BO80DRAFT_384691</name>
</gene>
<dbReference type="AlphaFoldDB" id="A0A395GY00"/>
<evidence type="ECO:0000313" key="2">
    <source>
        <dbReference type="Proteomes" id="UP000249402"/>
    </source>
</evidence>
<evidence type="ECO:0000313" key="1">
    <source>
        <dbReference type="EMBL" id="RAK99567.1"/>
    </source>
</evidence>
<dbReference type="GeneID" id="37221826"/>
<dbReference type="OrthoDB" id="4207132at2759"/>
<organism evidence="1 2">
    <name type="scientific">Aspergillus ibericus CBS 121593</name>
    <dbReference type="NCBI Taxonomy" id="1448316"/>
    <lineage>
        <taxon>Eukaryota</taxon>
        <taxon>Fungi</taxon>
        <taxon>Dikarya</taxon>
        <taxon>Ascomycota</taxon>
        <taxon>Pezizomycotina</taxon>
        <taxon>Eurotiomycetes</taxon>
        <taxon>Eurotiomycetidae</taxon>
        <taxon>Eurotiales</taxon>
        <taxon>Aspergillaceae</taxon>
        <taxon>Aspergillus</taxon>
        <taxon>Aspergillus subgen. Circumdati</taxon>
    </lineage>
</organism>
<protein>
    <submittedName>
        <fullName evidence="1">Uncharacterized protein</fullName>
    </submittedName>
</protein>
<dbReference type="RefSeq" id="XP_025573895.1">
    <property type="nucleotide sequence ID" value="XM_025716961.1"/>
</dbReference>